<organism evidence="3">
    <name type="scientific">Arabidopsis thaliana</name>
    <name type="common">Mouse-ear cress</name>
    <dbReference type="NCBI Taxonomy" id="3702"/>
    <lineage>
        <taxon>Eukaryota</taxon>
        <taxon>Viridiplantae</taxon>
        <taxon>Streptophyta</taxon>
        <taxon>Embryophyta</taxon>
        <taxon>Tracheophyta</taxon>
        <taxon>Spermatophyta</taxon>
        <taxon>Magnoliopsida</taxon>
        <taxon>eudicotyledons</taxon>
        <taxon>Gunneridae</taxon>
        <taxon>Pentapetalae</taxon>
        <taxon>rosids</taxon>
        <taxon>malvids</taxon>
        <taxon>Brassicales</taxon>
        <taxon>Brassicaceae</taxon>
        <taxon>Camelineae</taxon>
        <taxon>Arabidopsis</taxon>
    </lineage>
</organism>
<proteinExistence type="predicted"/>
<dbReference type="PANTHER" id="PTHR15316:SF1">
    <property type="entry name" value="SPLICING FACTOR 3A SUBUNIT 1"/>
    <property type="match status" value="1"/>
</dbReference>
<dbReference type="AlphaFoldDB" id="Q9LT53"/>
<dbReference type="InterPro" id="IPR045146">
    <property type="entry name" value="SF3A1"/>
</dbReference>
<name>Q9LT53_ARATH</name>
<dbReference type="EMBL" id="AB025626">
    <property type="protein sequence ID" value="BAB01290.1"/>
    <property type="molecule type" value="Genomic_DNA"/>
</dbReference>
<dbReference type="InterPro" id="IPR035967">
    <property type="entry name" value="SWAP/Surp_sf"/>
</dbReference>
<feature type="domain" description="SURP motif" evidence="2">
    <location>
        <begin position="21"/>
        <end position="63"/>
    </location>
</feature>
<accession>Q9LT53</accession>
<dbReference type="ExpressionAtlas" id="Q9LT53">
    <property type="expression patterns" value="baseline and differential"/>
</dbReference>
<dbReference type="Gene3D" id="1.10.10.790">
    <property type="entry name" value="Surp module"/>
    <property type="match status" value="1"/>
</dbReference>
<dbReference type="SUPFAM" id="SSF109905">
    <property type="entry name" value="Surp module (SWAP domain)"/>
    <property type="match status" value="1"/>
</dbReference>
<dbReference type="PANTHER" id="PTHR15316">
    <property type="entry name" value="SPLICEOSOME ASSOCIATED PROTEIN 114/SWAP SPLICING FACTOR-RELATED"/>
    <property type="match status" value="1"/>
</dbReference>
<protein>
    <recommendedName>
        <fullName evidence="2">SURP motif domain-containing protein</fullName>
    </recommendedName>
</protein>
<evidence type="ECO:0000256" key="1">
    <source>
        <dbReference type="ARBA" id="ARBA00022664"/>
    </source>
</evidence>
<keyword evidence="1" id="KW-0507">mRNA processing</keyword>
<dbReference type="SMART" id="SM00648">
    <property type="entry name" value="SWAP"/>
    <property type="match status" value="1"/>
</dbReference>
<reference key="2">
    <citation type="journal article" date="2000" name="Nature">
        <title>Sequence and analysis of chromosome 3 of the plant Arabidopsis thaliana.</title>
        <authorList>
            <consortium name="European Union Chromosome 3 Arabidopsis Sequencing Consortium"/>
            <consortium name="Institute for Genomic Research"/>
            <consortium name="Kazusa DNA Research Institute"/>
            <person name="Salanoubat M."/>
            <person name="Lemcke K."/>
            <person name="Rieger M."/>
            <person name="Ansorge W."/>
            <person name="Unseld M."/>
            <person name="Fartmann B."/>
            <person name="Valle G."/>
            <person name="Blocker H."/>
            <person name="Perez-Alonso M."/>
            <person name="Obermaier B."/>
            <person name="Delseny M."/>
            <person name="Boutry M."/>
            <person name="Grivell L.A."/>
            <person name="Mache R."/>
            <person name="Puigdomenech P."/>
            <person name="De Simone V."/>
            <person name="Choisne N."/>
            <person name="Artiguenave F."/>
            <person name="Robert C."/>
            <person name="Brottier P."/>
            <person name="Wincker P."/>
            <person name="Cattolico L."/>
            <person name="Weissenbach J."/>
            <person name="Saurin W."/>
            <person name="Quetier F."/>
            <person name="Schafer M."/>
            <person name="Muller-Auer S."/>
            <person name="Gabel C."/>
            <person name="Fuchs M."/>
            <person name="Benes V."/>
            <person name="Wurmbach E."/>
            <person name="Drzonek H."/>
            <person name="Erfle H."/>
            <person name="Jordan N."/>
            <person name="Bangert S."/>
            <person name="Wiedelmann R."/>
            <person name="Kranz H."/>
            <person name="Voss H."/>
            <person name="Holland R."/>
            <person name="Brandt P."/>
            <person name="Nyakatura G."/>
            <person name="Vezzi A."/>
            <person name="D'Angelo M."/>
            <person name="Pallavicini A."/>
            <person name="Toppo S."/>
            <person name="Simionati B."/>
            <person name="Conrad A."/>
            <person name="Hornischer K."/>
            <person name="Kauer G."/>
            <person name="Lohnert T.H."/>
            <person name="Nordsiek G."/>
            <person name="Reichelt J."/>
            <person name="Scharfe M."/>
            <person name="Schon O."/>
            <person name="Bargues M."/>
            <person name="Terol J."/>
            <person name="Climent J."/>
            <person name="Navarro P."/>
            <person name="Collado C."/>
            <person name="Perez-Perez A."/>
            <person name="Ottenwalder B."/>
            <person name="Duchemin D."/>
            <person name="Cooke R."/>
            <person name="Laudie M."/>
            <person name="Berger-Llauro C."/>
            <person name="Purnelle B."/>
            <person name="Masuy D."/>
            <person name="de Haan M."/>
            <person name="Maarse A.C."/>
            <person name="Alcaraz J.P."/>
            <person name="Cottet A."/>
            <person name="Casacuberta E."/>
            <person name="Monfort A."/>
            <person name="Argiriou A."/>
            <person name="flores M."/>
            <person name="Liguori R."/>
            <person name="Vitale D."/>
            <person name="Mannhaupt G."/>
            <person name="Haase D."/>
            <person name="Schoof H."/>
            <person name="Rudd S."/>
            <person name="Zaccaria P."/>
            <person name="Mewes H.W."/>
            <person name="Mayer K.F."/>
            <person name="Kaul S."/>
            <person name="Town C.D."/>
            <person name="Koo H.L."/>
            <person name="Tallon L.J."/>
            <person name="Jenkins J."/>
            <person name="Rooney T."/>
            <person name="Rizzo M."/>
            <person name="Walts A."/>
            <person name="Utterback T."/>
            <person name="Fujii C.Y."/>
            <person name="Shea T.P."/>
            <person name="Creasy T.H."/>
            <person name="Haas B."/>
            <person name="Maiti R."/>
            <person name="Wu D."/>
            <person name="Peterson J."/>
            <person name="Van Aken S."/>
            <person name="Pai G."/>
            <person name="Militscher J."/>
            <person name="Sellers P."/>
            <person name="Gill J.E."/>
            <person name="Feldblyum T.V."/>
            <person name="Preuss D."/>
            <person name="Lin X."/>
            <person name="Nierman W.C."/>
            <person name="Salzberg S.L."/>
            <person name="White O."/>
            <person name="Venter J.C."/>
            <person name="Fraser C.M."/>
            <person name="Kaneko T."/>
            <person name="Nakamura Y."/>
            <person name="Sato S."/>
            <person name="Kato T."/>
            <person name="Asamizu E."/>
            <person name="Sasamoto S."/>
            <person name="Kimura T."/>
            <person name="Idesawa K."/>
            <person name="Kawashima K."/>
            <person name="Kishida Y."/>
            <person name="Kiyokawa C."/>
            <person name="Kohara M."/>
            <person name="Matsumoto M."/>
            <person name="Matsuno A."/>
            <person name="Muraki A."/>
            <person name="Nakayama S."/>
            <person name="Nakazaki N."/>
            <person name="Shinpo S."/>
            <person name="Takeuchi C."/>
            <person name="Wada T."/>
            <person name="Watanabe A."/>
            <person name="Yamada M."/>
            <person name="Yasuda M."/>
            <person name="Tabata S."/>
        </authorList>
    </citation>
    <scope>NUCLEOTIDE SEQUENCE [LARGE SCALE GENOMIC DNA]</scope>
    <source>
        <strain>cv. Columbia</strain>
    </source>
</reference>
<dbReference type="GO" id="GO:0045292">
    <property type="term" value="P:mRNA cis splicing, via spliceosome"/>
    <property type="evidence" value="ECO:0007669"/>
    <property type="project" value="InterPro"/>
</dbReference>
<dbReference type="InterPro" id="IPR000061">
    <property type="entry name" value="Surp"/>
</dbReference>
<sequence>MSTSTQMDLQIISDKAESERIVKNVARCVARKGLTFEKRIMTNVKDPRINFLRNPEDPFHGYYKQKLSEYHSHIQQNGTIVEDFGHIPTRNQRLTQYRSLNQQDEANLDYDATLAAYMRKATEFRSRIQQEGPNLDDDDADAGQRIVLPHLLDYRLPKGMSVKNLELSSSQHSLGLEVFKAPKDLKEKVSKSDAYMSAIHDGFFCLVHQWDSLHDVKWRDGGVMSMGWCIIMISVVDVDGRELNIIEKTVQSLSENVASFKEKIAADKPKNPTREAGDIRKIRVVKGQQQVTSILKCRSRRNPHFVILYVWEIDRFGQALFMHGNVFRRT</sequence>
<reference evidence="3" key="1">
    <citation type="journal article" date="2000" name="DNA Res.">
        <title>Structural analysis of Arabidopsis thaliana chromosome 3. I. Sequence features of the regions of 4,504,864 bp covered by sixty P1 and TAC clones.</title>
        <authorList>
            <person name="Sato S."/>
            <person name="Nakamura Y."/>
            <person name="Kaneko T."/>
            <person name="Katoh T."/>
            <person name="Asamizu E."/>
            <person name="Tabata S."/>
        </authorList>
    </citation>
    <scope>NUCLEOTIDE SEQUENCE [LARGE SCALE GENOMIC DNA]</scope>
</reference>
<dbReference type="EMBL" id="AB018114">
    <property type="protein sequence ID" value="BAB01290.1"/>
    <property type="status" value="JOINED"/>
    <property type="molecule type" value="Genomic_DNA"/>
</dbReference>
<evidence type="ECO:0000313" key="3">
    <source>
        <dbReference type="EMBL" id="BAB01290.1"/>
    </source>
</evidence>
<dbReference type="GO" id="GO:0003723">
    <property type="term" value="F:RNA binding"/>
    <property type="evidence" value="ECO:0007669"/>
    <property type="project" value="InterPro"/>
</dbReference>
<dbReference type="Pfam" id="PF01805">
    <property type="entry name" value="Surp"/>
    <property type="match status" value="1"/>
</dbReference>
<dbReference type="PROSITE" id="PS50128">
    <property type="entry name" value="SURP"/>
    <property type="match status" value="1"/>
</dbReference>
<evidence type="ECO:0000259" key="2">
    <source>
        <dbReference type="PROSITE" id="PS50128"/>
    </source>
</evidence>